<dbReference type="Pfam" id="PF20061">
    <property type="entry name" value="DUF6460"/>
    <property type="match status" value="1"/>
</dbReference>
<comment type="caution">
    <text evidence="3">The sequence shown here is derived from an EMBL/GenBank/DDBJ whole genome shotgun (WGS) entry which is preliminary data.</text>
</comment>
<keyword evidence="1" id="KW-0812">Transmembrane</keyword>
<feature type="transmembrane region" description="Helical" evidence="1">
    <location>
        <begin position="53"/>
        <end position="75"/>
    </location>
</feature>
<dbReference type="RefSeq" id="WP_378477499.1">
    <property type="nucleotide sequence ID" value="NZ_JBHUIW010000008.1"/>
</dbReference>
<reference evidence="4" key="1">
    <citation type="journal article" date="2019" name="Int. J. Syst. Evol. Microbiol.">
        <title>The Global Catalogue of Microorganisms (GCM) 10K type strain sequencing project: providing services to taxonomists for standard genome sequencing and annotation.</title>
        <authorList>
            <consortium name="The Broad Institute Genomics Platform"/>
            <consortium name="The Broad Institute Genome Sequencing Center for Infectious Disease"/>
            <person name="Wu L."/>
            <person name="Ma J."/>
        </authorList>
    </citation>
    <scope>NUCLEOTIDE SEQUENCE [LARGE SCALE GENOMIC DNA]</scope>
    <source>
        <strain evidence="4">CGMCC 1.6774</strain>
    </source>
</reference>
<sequence length="83" mass="8873">MWRVLHTVAKIAVASLIVGTVLAHFGITLDALVGELGVSPERLEQAVRRAVAVVLPNLLLGAVIIVPIWALIYILRPPGQSSE</sequence>
<protein>
    <submittedName>
        <fullName evidence="3">DUF6460 domain-containing protein</fullName>
    </submittedName>
</protein>
<feature type="transmembrane region" description="Helical" evidence="1">
    <location>
        <begin position="12"/>
        <end position="33"/>
    </location>
</feature>
<gene>
    <name evidence="3" type="ORF">ACFSOX_09165</name>
</gene>
<dbReference type="InterPro" id="IPR045594">
    <property type="entry name" value="DUF6460"/>
</dbReference>
<evidence type="ECO:0000313" key="3">
    <source>
        <dbReference type="EMBL" id="MFD2182320.1"/>
    </source>
</evidence>
<evidence type="ECO:0000313" key="4">
    <source>
        <dbReference type="Proteomes" id="UP001597314"/>
    </source>
</evidence>
<evidence type="ECO:0000259" key="2">
    <source>
        <dbReference type="Pfam" id="PF20061"/>
    </source>
</evidence>
<evidence type="ECO:0000256" key="1">
    <source>
        <dbReference type="SAM" id="Phobius"/>
    </source>
</evidence>
<dbReference type="Proteomes" id="UP001597314">
    <property type="component" value="Unassembled WGS sequence"/>
</dbReference>
<proteinExistence type="predicted"/>
<name>A0ABW5AII9_9BRAD</name>
<keyword evidence="1" id="KW-0472">Membrane</keyword>
<feature type="domain" description="DUF6460" evidence="2">
    <location>
        <begin position="50"/>
        <end position="77"/>
    </location>
</feature>
<dbReference type="EMBL" id="JBHUIW010000008">
    <property type="protein sequence ID" value="MFD2182320.1"/>
    <property type="molecule type" value="Genomic_DNA"/>
</dbReference>
<keyword evidence="1" id="KW-1133">Transmembrane helix</keyword>
<keyword evidence="4" id="KW-1185">Reference proteome</keyword>
<accession>A0ABW5AII9</accession>
<organism evidence="3 4">
    <name type="scientific">Rhodoplanes azumiensis</name>
    <dbReference type="NCBI Taxonomy" id="1897628"/>
    <lineage>
        <taxon>Bacteria</taxon>
        <taxon>Pseudomonadati</taxon>
        <taxon>Pseudomonadota</taxon>
        <taxon>Alphaproteobacteria</taxon>
        <taxon>Hyphomicrobiales</taxon>
        <taxon>Nitrobacteraceae</taxon>
        <taxon>Rhodoplanes</taxon>
    </lineage>
</organism>